<dbReference type="SUPFAM" id="SSF55931">
    <property type="entry name" value="Glutamine synthetase/guanido kinase"/>
    <property type="match status" value="1"/>
</dbReference>
<evidence type="ECO:0000256" key="2">
    <source>
        <dbReference type="ARBA" id="ARBA00012220"/>
    </source>
</evidence>
<evidence type="ECO:0000256" key="5">
    <source>
        <dbReference type="ARBA" id="ARBA00022741"/>
    </source>
</evidence>
<dbReference type="PATRIC" id="fig|1423742.4.peg.309"/>
<reference evidence="11 12" key="1">
    <citation type="journal article" date="2015" name="Genome Announc.">
        <title>Expanding the biotechnology potential of lactobacilli through comparative genomics of 213 strains and associated genera.</title>
        <authorList>
            <person name="Sun Z."/>
            <person name="Harris H.M."/>
            <person name="McCann A."/>
            <person name="Guo C."/>
            <person name="Argimon S."/>
            <person name="Zhang W."/>
            <person name="Yang X."/>
            <person name="Jeffery I.B."/>
            <person name="Cooney J.C."/>
            <person name="Kagawa T.F."/>
            <person name="Liu W."/>
            <person name="Song Y."/>
            <person name="Salvetti E."/>
            <person name="Wrobel A."/>
            <person name="Rasinkangas P."/>
            <person name="Parkhill J."/>
            <person name="Rea M.C."/>
            <person name="O'Sullivan O."/>
            <person name="Ritari J."/>
            <person name="Douillard F.P."/>
            <person name="Paul Ross R."/>
            <person name="Yang R."/>
            <person name="Briner A.E."/>
            <person name="Felis G.E."/>
            <person name="de Vos W.M."/>
            <person name="Barrangou R."/>
            <person name="Klaenhammer T.R."/>
            <person name="Caufield P.W."/>
            <person name="Cui Y."/>
            <person name="Zhang H."/>
            <person name="O'Toole P.W."/>
        </authorList>
    </citation>
    <scope>NUCLEOTIDE SEQUENCE [LARGE SCALE GENOMIC DNA]</scope>
    <source>
        <strain evidence="11 12">DSM 18793</strain>
    </source>
</reference>
<dbReference type="GO" id="GO:0006750">
    <property type="term" value="P:glutathione biosynthetic process"/>
    <property type="evidence" value="ECO:0007669"/>
    <property type="project" value="UniProtKB-UniPathway"/>
</dbReference>
<dbReference type="GO" id="GO:0046872">
    <property type="term" value="F:metal ion binding"/>
    <property type="evidence" value="ECO:0007669"/>
    <property type="project" value="TreeGrafter"/>
</dbReference>
<keyword evidence="4 8" id="KW-0317">Glutathione biosynthesis</keyword>
<keyword evidence="5" id="KW-0547">Nucleotide-binding</keyword>
<name>A0A0R1UYU7_9LACO</name>
<organism evidence="11 12">
    <name type="scientific">Limosilactobacillus equigenerosi DSM 18793 = JCM 14505</name>
    <dbReference type="NCBI Taxonomy" id="1423742"/>
    <lineage>
        <taxon>Bacteria</taxon>
        <taxon>Bacillati</taxon>
        <taxon>Bacillota</taxon>
        <taxon>Bacilli</taxon>
        <taxon>Lactobacillales</taxon>
        <taxon>Lactobacillaceae</taxon>
        <taxon>Limosilactobacillus</taxon>
    </lineage>
</organism>
<dbReference type="InterPro" id="IPR006334">
    <property type="entry name" value="Glut_cys_ligase"/>
</dbReference>
<dbReference type="STRING" id="417373.GCA_001570685_00661"/>
<feature type="domain" description="Glutamate--cysteine ligase" evidence="10">
    <location>
        <begin position="262"/>
        <end position="340"/>
    </location>
</feature>
<dbReference type="InterPro" id="IPR014746">
    <property type="entry name" value="Gln_synth/guanido_kin_cat_dom"/>
</dbReference>
<dbReference type="AlphaFoldDB" id="A0A0R1UYU7"/>
<dbReference type="EMBL" id="AZGC01000010">
    <property type="protein sequence ID" value="KRL96296.1"/>
    <property type="molecule type" value="Genomic_DNA"/>
</dbReference>
<feature type="domain" description="Glutamate--cysteine ligase" evidence="10">
    <location>
        <begin position="14"/>
        <end position="255"/>
    </location>
</feature>
<dbReference type="EC" id="6.3.2.2" evidence="2 9"/>
<comment type="pathway">
    <text evidence="1 9">Sulfur metabolism; glutathione biosynthesis; glutathione from L-cysteine and L-glutamate: step 1/2.</text>
</comment>
<evidence type="ECO:0000256" key="9">
    <source>
        <dbReference type="RuleBase" id="RU004391"/>
    </source>
</evidence>
<dbReference type="RefSeq" id="WP_054652727.1">
    <property type="nucleotide sequence ID" value="NZ_AZGC01000010.1"/>
</dbReference>
<proteinExistence type="inferred from homology"/>
<evidence type="ECO:0000256" key="8">
    <source>
        <dbReference type="RuleBase" id="RU003544"/>
    </source>
</evidence>
<dbReference type="OrthoDB" id="9803907at2"/>
<evidence type="ECO:0000256" key="3">
    <source>
        <dbReference type="ARBA" id="ARBA00022598"/>
    </source>
</evidence>
<evidence type="ECO:0000256" key="1">
    <source>
        <dbReference type="ARBA" id="ARBA00005006"/>
    </source>
</evidence>
<evidence type="ECO:0000256" key="4">
    <source>
        <dbReference type="ARBA" id="ARBA00022684"/>
    </source>
</evidence>
<dbReference type="GO" id="GO:0005524">
    <property type="term" value="F:ATP binding"/>
    <property type="evidence" value="ECO:0007669"/>
    <property type="project" value="UniProtKB-KW"/>
</dbReference>
<keyword evidence="6" id="KW-0067">ATP-binding</keyword>
<accession>A0A0R1UYU7</accession>
<dbReference type="PANTHER" id="PTHR38761:SF1">
    <property type="entry name" value="GLUTAMATE--CYSTEINE LIGASE"/>
    <property type="match status" value="1"/>
</dbReference>
<evidence type="ECO:0000313" key="12">
    <source>
        <dbReference type="Proteomes" id="UP000051084"/>
    </source>
</evidence>
<comment type="similarity">
    <text evidence="8">Belongs to the glutamate--cysteine ligase type 1 family.</text>
</comment>
<protein>
    <recommendedName>
        <fullName evidence="2 9">Glutamate--cysteine ligase</fullName>
        <ecNumber evidence="2 9">6.3.2.2</ecNumber>
    </recommendedName>
</protein>
<evidence type="ECO:0000313" key="11">
    <source>
        <dbReference type="EMBL" id="KRL96296.1"/>
    </source>
</evidence>
<gene>
    <name evidence="11" type="ORF">FC21_GL000295</name>
</gene>
<evidence type="ECO:0000259" key="10">
    <source>
        <dbReference type="Pfam" id="PF04262"/>
    </source>
</evidence>
<dbReference type="Gene3D" id="3.30.590.20">
    <property type="match status" value="1"/>
</dbReference>
<dbReference type="PANTHER" id="PTHR38761">
    <property type="entry name" value="GLUTAMATE--CYSTEINE LIGASE"/>
    <property type="match status" value="1"/>
</dbReference>
<dbReference type="InterPro" id="IPR007370">
    <property type="entry name" value="Glu_cys_ligase"/>
</dbReference>
<sequence>MVTVKSILADHPELADRLLDGKFGIELEQHRIMTDGTLSRQPYPATFGSRRHHPYLKTDFSDTMIELATPPTTGATAAVLNAKALQQIVHEQLQIDERFWPLSMLPNLSDADLEYASHNNTRTWMQEYHDHLLAKYGPEREIMTGVHIGYSLNSTLIHGLYHQGFKTKYPDKARFRNEMYFQLAQGFAIYRWLFTYLFGCTPFITNRPSDVPADVQSPVRSFRNSQYGYANLPTETITYADLDYYLASISDRVKNGSFYSHHEAYCAARLKCKDDTLAGLLSHGTEWIELRGFDLDPVSRAGISNDTLNFLELFMAYILTLDEPADLADQLAQADERNNQVALQHPHEQFDWVLEQGTTLLDQLEAFARAINAPKIYFDAILFSRRRLEDPTLTIAGQLLDQVSDEADYFNYGMKIANERFTAIRQATQPLQVFADRLTPDVQTLIKTAIELGVKIDLTDGIELSVGDHLEIFDEKITFVFPNGPQAYLTDLFPELAQLTDEQP</sequence>
<comment type="caution">
    <text evidence="11">The sequence shown here is derived from an EMBL/GenBank/DDBJ whole genome shotgun (WGS) entry which is preliminary data.</text>
</comment>
<comment type="catalytic activity">
    <reaction evidence="7 9">
        <text>L-cysteine + L-glutamate + ATP = gamma-L-glutamyl-L-cysteine + ADP + phosphate + H(+)</text>
        <dbReference type="Rhea" id="RHEA:13285"/>
        <dbReference type="ChEBI" id="CHEBI:15378"/>
        <dbReference type="ChEBI" id="CHEBI:29985"/>
        <dbReference type="ChEBI" id="CHEBI:30616"/>
        <dbReference type="ChEBI" id="CHEBI:35235"/>
        <dbReference type="ChEBI" id="CHEBI:43474"/>
        <dbReference type="ChEBI" id="CHEBI:58173"/>
        <dbReference type="ChEBI" id="CHEBI:456216"/>
        <dbReference type="EC" id="6.3.2.2"/>
    </reaction>
</comment>
<dbReference type="Pfam" id="PF04262">
    <property type="entry name" value="Glu_cys_ligase"/>
    <property type="match status" value="2"/>
</dbReference>
<keyword evidence="3 8" id="KW-0436">Ligase</keyword>
<dbReference type="Proteomes" id="UP000051084">
    <property type="component" value="Unassembled WGS sequence"/>
</dbReference>
<evidence type="ECO:0000256" key="6">
    <source>
        <dbReference type="ARBA" id="ARBA00022840"/>
    </source>
</evidence>
<dbReference type="GO" id="GO:0005829">
    <property type="term" value="C:cytosol"/>
    <property type="evidence" value="ECO:0007669"/>
    <property type="project" value="TreeGrafter"/>
</dbReference>
<dbReference type="GO" id="GO:0004357">
    <property type="term" value="F:glutamate-cysteine ligase activity"/>
    <property type="evidence" value="ECO:0007669"/>
    <property type="project" value="UniProtKB-EC"/>
</dbReference>
<keyword evidence="12" id="KW-1185">Reference proteome</keyword>
<evidence type="ECO:0000256" key="7">
    <source>
        <dbReference type="ARBA" id="ARBA00048819"/>
    </source>
</evidence>
<dbReference type="UniPathway" id="UPA00142">
    <property type="reaction ID" value="UER00209"/>
</dbReference>